<keyword evidence="6" id="KW-0963">Cytoplasm</keyword>
<dbReference type="Pfam" id="PF10224">
    <property type="entry name" value="DUF2205"/>
    <property type="match status" value="1"/>
</dbReference>
<evidence type="ECO:0000256" key="6">
    <source>
        <dbReference type="ARBA" id="ARBA00022490"/>
    </source>
</evidence>
<proteinExistence type="inferred from homology"/>
<sequence>MPLPDYGNEMAGAWSTPAASAAHPAAAAPAAAEPSVESTLEKERTIKTIFELRDGLRGLLVRITEVEKETDKLRNDNEFLGTYIDNLTRNTVVAAGQKR</sequence>
<reference evidence="11" key="1">
    <citation type="submission" date="2023-10" db="EMBL/GenBank/DDBJ databases">
        <authorList>
            <person name="Noh H."/>
        </authorList>
    </citation>
    <scope>NUCLEOTIDE SEQUENCE</scope>
    <source>
        <strain evidence="11">DUCC4014</strain>
    </source>
</reference>
<feature type="compositionally biased region" description="Low complexity" evidence="10">
    <location>
        <begin position="11"/>
        <end position="35"/>
    </location>
</feature>
<evidence type="ECO:0000313" key="11">
    <source>
        <dbReference type="EMBL" id="WOO84746.1"/>
    </source>
</evidence>
<organism evidence="11 12">
    <name type="scientific">Vanrija pseudolonga</name>
    <dbReference type="NCBI Taxonomy" id="143232"/>
    <lineage>
        <taxon>Eukaryota</taxon>
        <taxon>Fungi</taxon>
        <taxon>Dikarya</taxon>
        <taxon>Basidiomycota</taxon>
        <taxon>Agaricomycotina</taxon>
        <taxon>Tremellomycetes</taxon>
        <taxon>Trichosporonales</taxon>
        <taxon>Trichosporonaceae</taxon>
        <taxon>Vanrija</taxon>
    </lineage>
</organism>
<dbReference type="GO" id="GO:0005829">
    <property type="term" value="C:cytosol"/>
    <property type="evidence" value="ECO:0007669"/>
    <property type="project" value="UniProtKB-SubCell"/>
</dbReference>
<keyword evidence="9" id="KW-0472">Membrane</keyword>
<dbReference type="GO" id="GO:0000139">
    <property type="term" value="C:Golgi membrane"/>
    <property type="evidence" value="ECO:0007669"/>
    <property type="project" value="UniProtKB-SubCell"/>
</dbReference>
<gene>
    <name evidence="11" type="primary">Bm1_04115</name>
    <name evidence="11" type="ORF">LOC62_06G008259</name>
</gene>
<accession>A0AAF1BKK1</accession>
<evidence type="ECO:0000256" key="4">
    <source>
        <dbReference type="ARBA" id="ARBA00004601"/>
    </source>
</evidence>
<keyword evidence="8" id="KW-0175">Coiled coil</keyword>
<evidence type="ECO:0000256" key="1">
    <source>
        <dbReference type="ARBA" id="ARBA00002743"/>
    </source>
</evidence>
<feature type="region of interest" description="Disordered" evidence="10">
    <location>
        <begin position="1"/>
        <end position="40"/>
    </location>
</feature>
<dbReference type="AlphaFoldDB" id="A0AAF1BKK1"/>
<dbReference type="InterPro" id="IPR019357">
    <property type="entry name" value="SCOC"/>
</dbReference>
<evidence type="ECO:0000256" key="10">
    <source>
        <dbReference type="SAM" id="MobiDB-lite"/>
    </source>
</evidence>
<evidence type="ECO:0000256" key="8">
    <source>
        <dbReference type="ARBA" id="ARBA00023054"/>
    </source>
</evidence>
<dbReference type="EMBL" id="CP086719">
    <property type="protein sequence ID" value="WOO84746.1"/>
    <property type="molecule type" value="Genomic_DNA"/>
</dbReference>
<evidence type="ECO:0000256" key="7">
    <source>
        <dbReference type="ARBA" id="ARBA00023034"/>
    </source>
</evidence>
<comment type="subcellular location">
    <subcellularLocation>
        <location evidence="3">Cytoplasm</location>
        <location evidence="3">Cytosol</location>
    </subcellularLocation>
    <subcellularLocation>
        <location evidence="2">Golgi apparatus membrane</location>
        <topology evidence="2">Peripheral membrane protein</topology>
        <orientation evidence="2">Cytoplasmic side</orientation>
    </subcellularLocation>
    <subcellularLocation>
        <location evidence="4">Golgi apparatus</location>
        <location evidence="4">trans-Golgi network</location>
    </subcellularLocation>
</comment>
<dbReference type="PANTHER" id="PTHR21614">
    <property type="entry name" value="SHORT COILED COIL PROTEIN"/>
    <property type="match status" value="1"/>
</dbReference>
<dbReference type="Proteomes" id="UP000827549">
    <property type="component" value="Chromosome 6"/>
</dbReference>
<dbReference type="GO" id="GO:0005802">
    <property type="term" value="C:trans-Golgi network"/>
    <property type="evidence" value="ECO:0007669"/>
    <property type="project" value="TreeGrafter"/>
</dbReference>
<evidence type="ECO:0000256" key="9">
    <source>
        <dbReference type="ARBA" id="ARBA00023136"/>
    </source>
</evidence>
<evidence type="ECO:0000256" key="5">
    <source>
        <dbReference type="ARBA" id="ARBA00010880"/>
    </source>
</evidence>
<comment type="similarity">
    <text evidence="5">Belongs to the SCOC family.</text>
</comment>
<keyword evidence="12" id="KW-1185">Reference proteome</keyword>
<keyword evidence="7" id="KW-0333">Golgi apparatus</keyword>
<comment type="function">
    <text evidence="1">Positive regulator of amino acid starvation-induced autophagy.</text>
</comment>
<evidence type="ECO:0000313" key="12">
    <source>
        <dbReference type="Proteomes" id="UP000827549"/>
    </source>
</evidence>
<evidence type="ECO:0000256" key="3">
    <source>
        <dbReference type="ARBA" id="ARBA00004514"/>
    </source>
</evidence>
<dbReference type="GeneID" id="87811426"/>
<dbReference type="PANTHER" id="PTHR21614:SF0">
    <property type="entry name" value="GEO08385P1"/>
    <property type="match status" value="1"/>
</dbReference>
<dbReference type="RefSeq" id="XP_062630772.1">
    <property type="nucleotide sequence ID" value="XM_062774788.1"/>
</dbReference>
<dbReference type="Gene3D" id="1.20.5.170">
    <property type="match status" value="1"/>
</dbReference>
<name>A0AAF1BKK1_9TREE</name>
<evidence type="ECO:0000256" key="2">
    <source>
        <dbReference type="ARBA" id="ARBA00004255"/>
    </source>
</evidence>
<protein>
    <submittedName>
        <fullName evidence="11">Short coiled-coil</fullName>
    </submittedName>
</protein>